<evidence type="ECO:0000313" key="1">
    <source>
        <dbReference type="EMBL" id="MBU7600526.1"/>
    </source>
</evidence>
<dbReference type="AlphaFoldDB" id="A0A949JSP7"/>
<protein>
    <recommendedName>
        <fullName evidence="3">XRE family transcriptional regulator</fullName>
    </recommendedName>
</protein>
<name>A0A949JSP7_9ACTN</name>
<evidence type="ECO:0008006" key="3">
    <source>
        <dbReference type="Google" id="ProtNLM"/>
    </source>
</evidence>
<keyword evidence="2" id="KW-1185">Reference proteome</keyword>
<accession>A0A949JSP7</accession>
<sequence>MSAAVLWPSRVRQAAKSGSDREVVATYPYRNACPTSVWTSLVDQAENVIEYAGYTNYFIWQEQPRLTERLREKAESGCEVRFLIGDPDSRVTRDREAVENVPLTLTTRIRITLGALEALRELPCVQARFSDQHVALSVFRFDDQMLVTPHLSSLLGHESPTLHLRRLTEDGLFDRFAGHVTALWERSDRPVW</sequence>
<proteinExistence type="predicted"/>
<dbReference type="SUPFAM" id="SSF56024">
    <property type="entry name" value="Phospholipase D/nuclease"/>
    <property type="match status" value="1"/>
</dbReference>
<organism evidence="1 2">
    <name type="scientific">Streptomyces tardus</name>
    <dbReference type="NCBI Taxonomy" id="2780544"/>
    <lineage>
        <taxon>Bacteria</taxon>
        <taxon>Bacillati</taxon>
        <taxon>Actinomycetota</taxon>
        <taxon>Actinomycetes</taxon>
        <taxon>Kitasatosporales</taxon>
        <taxon>Streptomycetaceae</taxon>
        <taxon>Streptomyces</taxon>
    </lineage>
</organism>
<reference evidence="1" key="1">
    <citation type="submission" date="2021-06" db="EMBL/GenBank/DDBJ databases">
        <title>Sequencing of actinobacteria type strains.</title>
        <authorList>
            <person name="Nguyen G.-S."/>
            <person name="Wentzel A."/>
        </authorList>
    </citation>
    <scope>NUCLEOTIDE SEQUENCE</scope>
    <source>
        <strain evidence="1">P38-E01</strain>
    </source>
</reference>
<dbReference type="EMBL" id="JAELVF020000004">
    <property type="protein sequence ID" value="MBU7600526.1"/>
    <property type="molecule type" value="Genomic_DNA"/>
</dbReference>
<evidence type="ECO:0000313" key="2">
    <source>
        <dbReference type="Proteomes" id="UP000694501"/>
    </source>
</evidence>
<gene>
    <name evidence="1" type="ORF">JGS22_023570</name>
</gene>
<comment type="caution">
    <text evidence="1">The sequence shown here is derived from an EMBL/GenBank/DDBJ whole genome shotgun (WGS) entry which is preliminary data.</text>
</comment>
<dbReference type="Proteomes" id="UP000694501">
    <property type="component" value="Unassembled WGS sequence"/>
</dbReference>